<dbReference type="GO" id="GO:0006508">
    <property type="term" value="P:proteolysis"/>
    <property type="evidence" value="ECO:0007669"/>
    <property type="project" value="InterPro"/>
</dbReference>
<organism evidence="13 14">
    <name type="scientific">Paracoccus pantotrophus</name>
    <name type="common">Thiosphaera pantotropha</name>
    <dbReference type="NCBI Taxonomy" id="82367"/>
    <lineage>
        <taxon>Bacteria</taxon>
        <taxon>Pseudomonadati</taxon>
        <taxon>Pseudomonadota</taxon>
        <taxon>Alphaproteobacteria</taxon>
        <taxon>Rhodobacterales</taxon>
        <taxon>Paracoccaceae</taxon>
        <taxon>Paracoccus</taxon>
    </lineage>
</organism>
<dbReference type="InterPro" id="IPR011527">
    <property type="entry name" value="ABC1_TM_dom"/>
</dbReference>
<evidence type="ECO:0000256" key="1">
    <source>
        <dbReference type="ARBA" id="ARBA00004651"/>
    </source>
</evidence>
<feature type="transmembrane region" description="Helical" evidence="9">
    <location>
        <begin position="219"/>
        <end position="239"/>
    </location>
</feature>
<reference evidence="13 14" key="1">
    <citation type="submission" date="2020-07" db="EMBL/GenBank/DDBJ databases">
        <title>The complete genome of Paracoccus pantotrophus ACCC 10489.</title>
        <authorList>
            <person name="Si Y."/>
        </authorList>
    </citation>
    <scope>NUCLEOTIDE SEQUENCE [LARGE SCALE GENOMIC DNA]</scope>
    <source>
        <strain evidence="13 14">ACCC10489</strain>
    </source>
</reference>
<dbReference type="Pfam" id="PF00664">
    <property type="entry name" value="ABC_membrane"/>
    <property type="match status" value="1"/>
</dbReference>
<name>A0A7H9BS32_PARPN</name>
<feature type="domain" description="ABC transmembrane type-1" evidence="11">
    <location>
        <begin position="185"/>
        <end position="463"/>
    </location>
</feature>
<protein>
    <submittedName>
        <fullName evidence="13">Type I secretion system permease/ATPase</fullName>
    </submittedName>
</protein>
<dbReference type="CDD" id="cd18587">
    <property type="entry name" value="ABC_6TM_LapB_like"/>
    <property type="match status" value="1"/>
</dbReference>
<dbReference type="InterPro" id="IPR003439">
    <property type="entry name" value="ABC_transporter-like_ATP-bd"/>
</dbReference>
<feature type="region of interest" description="Disordered" evidence="8">
    <location>
        <begin position="1"/>
        <end position="29"/>
    </location>
</feature>
<dbReference type="GO" id="GO:0015421">
    <property type="term" value="F:ABC-type oligopeptide transporter activity"/>
    <property type="evidence" value="ECO:0007669"/>
    <property type="project" value="TreeGrafter"/>
</dbReference>
<dbReference type="InterPro" id="IPR039421">
    <property type="entry name" value="Type_1_exporter"/>
</dbReference>
<proteinExistence type="predicted"/>
<accession>A0A7H9BS32</accession>
<dbReference type="PROSITE" id="PS50990">
    <property type="entry name" value="PEPTIDASE_C39"/>
    <property type="match status" value="1"/>
</dbReference>
<dbReference type="EMBL" id="CP058689">
    <property type="protein sequence ID" value="QLH14112.1"/>
    <property type="molecule type" value="Genomic_DNA"/>
</dbReference>
<feature type="transmembrane region" description="Helical" evidence="9">
    <location>
        <begin position="185"/>
        <end position="207"/>
    </location>
</feature>
<comment type="subcellular location">
    <subcellularLocation>
        <location evidence="1">Cell membrane</location>
        <topology evidence="1">Multi-pass membrane protein</topology>
    </subcellularLocation>
</comment>
<evidence type="ECO:0000259" key="10">
    <source>
        <dbReference type="PROSITE" id="PS50893"/>
    </source>
</evidence>
<dbReference type="SUPFAM" id="SSF90123">
    <property type="entry name" value="ABC transporter transmembrane region"/>
    <property type="match status" value="1"/>
</dbReference>
<dbReference type="InterPro" id="IPR036640">
    <property type="entry name" value="ABC1_TM_sf"/>
</dbReference>
<dbReference type="GO" id="GO:0016887">
    <property type="term" value="F:ATP hydrolysis activity"/>
    <property type="evidence" value="ECO:0007669"/>
    <property type="project" value="InterPro"/>
</dbReference>
<dbReference type="GO" id="GO:0005886">
    <property type="term" value="C:plasma membrane"/>
    <property type="evidence" value="ECO:0007669"/>
    <property type="project" value="UniProtKB-SubCell"/>
</dbReference>
<gene>
    <name evidence="13" type="ORF">HYQ43_07660</name>
</gene>
<evidence type="ECO:0000256" key="6">
    <source>
        <dbReference type="ARBA" id="ARBA00022989"/>
    </source>
</evidence>
<evidence type="ECO:0000313" key="13">
    <source>
        <dbReference type="EMBL" id="QLH14112.1"/>
    </source>
</evidence>
<dbReference type="InterPro" id="IPR005074">
    <property type="entry name" value="Peptidase_C39"/>
</dbReference>
<dbReference type="Gene3D" id="3.40.50.300">
    <property type="entry name" value="P-loop containing nucleotide triphosphate hydrolases"/>
    <property type="match status" value="1"/>
</dbReference>
<sequence>MTSACSARSSSPIPREAEPLSASKHDPESPAADPLVLGLVELCRVHGVSASAERLTDGLPRARGESLPPRLAALALRRANMSCRISNEPLASFPEHGLPALLFLRDGSTVILEAMHDGQASLILPATGGGRAVWTAEELAERHDGRILVSKPIDIVSDRLDKPGTEKRHWIIGPVLDNWPIYRDVIIASFVANLLAIATALFSMQVYDRVVPNQAFDTLWILASGVGIAIVLEILLRIMRASLIDVSGRDLDLRLSAQLFDRVSNLRLAHQPKSTGVFANQVRDFATVREFFTSGTVTALCDIPFVIIFIGVLAWLGGALALVVVAAVVLTILPGLVLQRRLGRASRESTREAAALNGLLLETVSNLETVKAARAEGRLQRAYAQLTATMATTAVKTRGLTNLMSQLVSSVQKFAYAGIIIVGVYLISSGDLTVGSLIACTLLSSRTLAPMGQVAGLLARWQHVRAAMEGLDEIMKTPVERPADRHYVRAPALSGAYRLEEVSYRHDPEAAPVVSIPALTLAAGEKIALLGGNGAGKSTLLRLLAGLIDPQDGAVLVDNLALSQIDPIDRRRQIGYLPQNVALFQGTLRDNLLLDHGLHSDEELLAALDAVGLGGYVRRHVRGLDLQIYSNANVSGGQKQAIGLARVILQDPRIVLLDEPTSAFDHITEAKVIGFLREWLEGRTAVISTHKREVLGLASRAVVLKDGRVVRDGDLMQILNAARANRVQQTPVHVVT</sequence>
<dbReference type="PROSITE" id="PS50929">
    <property type="entry name" value="ABC_TM1F"/>
    <property type="match status" value="1"/>
</dbReference>
<evidence type="ECO:0000256" key="8">
    <source>
        <dbReference type="SAM" id="MobiDB-lite"/>
    </source>
</evidence>
<evidence type="ECO:0000256" key="3">
    <source>
        <dbReference type="ARBA" id="ARBA00022741"/>
    </source>
</evidence>
<evidence type="ECO:0000256" key="9">
    <source>
        <dbReference type="SAM" id="Phobius"/>
    </source>
</evidence>
<keyword evidence="5" id="KW-0067">ATP-binding</keyword>
<dbReference type="PANTHER" id="PTHR43394:SF1">
    <property type="entry name" value="ATP-BINDING CASSETTE SUB-FAMILY B MEMBER 10, MITOCHONDRIAL"/>
    <property type="match status" value="1"/>
</dbReference>
<keyword evidence="2 9" id="KW-0812">Transmembrane</keyword>
<evidence type="ECO:0000256" key="2">
    <source>
        <dbReference type="ARBA" id="ARBA00022692"/>
    </source>
</evidence>
<keyword evidence="6 9" id="KW-1133">Transmembrane helix</keyword>
<dbReference type="Pfam" id="PF00005">
    <property type="entry name" value="ABC_tran"/>
    <property type="match status" value="1"/>
</dbReference>
<dbReference type="InterPro" id="IPR003593">
    <property type="entry name" value="AAA+_ATPase"/>
</dbReference>
<dbReference type="GO" id="GO:0008233">
    <property type="term" value="F:peptidase activity"/>
    <property type="evidence" value="ECO:0007669"/>
    <property type="project" value="InterPro"/>
</dbReference>
<feature type="compositionally biased region" description="Polar residues" evidence="8">
    <location>
        <begin position="1"/>
        <end position="12"/>
    </location>
</feature>
<evidence type="ECO:0000256" key="5">
    <source>
        <dbReference type="ARBA" id="ARBA00022840"/>
    </source>
</evidence>
<dbReference type="SUPFAM" id="SSF52540">
    <property type="entry name" value="P-loop containing nucleoside triphosphate hydrolases"/>
    <property type="match status" value="1"/>
</dbReference>
<dbReference type="PROSITE" id="PS00211">
    <property type="entry name" value="ABC_TRANSPORTER_1"/>
    <property type="match status" value="1"/>
</dbReference>
<dbReference type="Gene3D" id="3.90.70.10">
    <property type="entry name" value="Cysteine proteinases"/>
    <property type="match status" value="1"/>
</dbReference>
<feature type="domain" description="Peptidase C39" evidence="12">
    <location>
        <begin position="28"/>
        <end position="150"/>
    </location>
</feature>
<dbReference type="SMART" id="SM00382">
    <property type="entry name" value="AAA"/>
    <property type="match status" value="1"/>
</dbReference>
<evidence type="ECO:0000313" key="14">
    <source>
        <dbReference type="Proteomes" id="UP000509322"/>
    </source>
</evidence>
<dbReference type="PANTHER" id="PTHR43394">
    <property type="entry name" value="ATP-DEPENDENT PERMEASE MDL1, MITOCHONDRIAL"/>
    <property type="match status" value="1"/>
</dbReference>
<evidence type="ECO:0000256" key="4">
    <source>
        <dbReference type="ARBA" id="ARBA00022801"/>
    </source>
</evidence>
<feature type="transmembrane region" description="Helical" evidence="9">
    <location>
        <begin position="319"/>
        <end position="338"/>
    </location>
</feature>
<keyword evidence="3" id="KW-0547">Nucleotide-binding</keyword>
<dbReference type="Gene3D" id="1.20.1560.10">
    <property type="entry name" value="ABC transporter type 1, transmembrane domain"/>
    <property type="match status" value="1"/>
</dbReference>
<dbReference type="Proteomes" id="UP000509322">
    <property type="component" value="Chromosome 1"/>
</dbReference>
<evidence type="ECO:0000256" key="7">
    <source>
        <dbReference type="ARBA" id="ARBA00023136"/>
    </source>
</evidence>
<feature type="domain" description="ABC transporter" evidence="10">
    <location>
        <begin position="497"/>
        <end position="731"/>
    </location>
</feature>
<dbReference type="InterPro" id="IPR027417">
    <property type="entry name" value="P-loop_NTPase"/>
</dbReference>
<dbReference type="InterPro" id="IPR017750">
    <property type="entry name" value="ATPase_T1SS"/>
</dbReference>
<dbReference type="PROSITE" id="PS50893">
    <property type="entry name" value="ABC_TRANSPORTER_2"/>
    <property type="match status" value="1"/>
</dbReference>
<evidence type="ECO:0000259" key="12">
    <source>
        <dbReference type="PROSITE" id="PS50990"/>
    </source>
</evidence>
<evidence type="ECO:0000259" key="11">
    <source>
        <dbReference type="PROSITE" id="PS50929"/>
    </source>
</evidence>
<keyword evidence="7 9" id="KW-0472">Membrane</keyword>
<feature type="transmembrane region" description="Helical" evidence="9">
    <location>
        <begin position="414"/>
        <end position="438"/>
    </location>
</feature>
<dbReference type="NCBIfam" id="TIGR03375">
    <property type="entry name" value="type_I_sec_LssB"/>
    <property type="match status" value="1"/>
</dbReference>
<feature type="transmembrane region" description="Helical" evidence="9">
    <location>
        <begin position="291"/>
        <end position="313"/>
    </location>
</feature>
<keyword evidence="4" id="KW-0378">Hydrolase</keyword>
<dbReference type="InterPro" id="IPR017871">
    <property type="entry name" value="ABC_transporter-like_CS"/>
</dbReference>
<dbReference type="AlphaFoldDB" id="A0A7H9BS32"/>
<dbReference type="GO" id="GO:0005524">
    <property type="term" value="F:ATP binding"/>
    <property type="evidence" value="ECO:0007669"/>
    <property type="project" value="UniProtKB-KW"/>
</dbReference>
<feature type="compositionally biased region" description="Basic and acidic residues" evidence="8">
    <location>
        <begin position="15"/>
        <end position="28"/>
    </location>
</feature>